<organism evidence="2 3">
    <name type="scientific">Sphingobacterium detergens</name>
    <dbReference type="NCBI Taxonomy" id="1145106"/>
    <lineage>
        <taxon>Bacteria</taxon>
        <taxon>Pseudomonadati</taxon>
        <taxon>Bacteroidota</taxon>
        <taxon>Sphingobacteriia</taxon>
        <taxon>Sphingobacteriales</taxon>
        <taxon>Sphingobacteriaceae</taxon>
        <taxon>Sphingobacterium</taxon>
    </lineage>
</organism>
<name>A0A420ARL6_SPHD1</name>
<keyword evidence="1" id="KW-0472">Membrane</keyword>
<reference evidence="2 3" key="1">
    <citation type="submission" date="2018-09" db="EMBL/GenBank/DDBJ databases">
        <title>Genomic Encyclopedia of Type Strains, Phase III (KMG-III): the genomes of soil and plant-associated and newly described type strains.</title>
        <authorList>
            <person name="Whitman W."/>
        </authorList>
    </citation>
    <scope>NUCLEOTIDE SEQUENCE [LARGE SCALE GENOMIC DNA]</scope>
    <source>
        <strain evidence="2 3">CECT 7938</strain>
    </source>
</reference>
<keyword evidence="1" id="KW-1133">Transmembrane helix</keyword>
<protein>
    <recommendedName>
        <fullName evidence="4">Phage abortive infection protein</fullName>
    </recommendedName>
</protein>
<dbReference type="RefSeq" id="WP_120260929.1">
    <property type="nucleotide sequence ID" value="NZ_RAPY01000004.1"/>
</dbReference>
<gene>
    <name evidence="2" type="ORF">DFQ12_4273</name>
</gene>
<accession>A0A420ARL6</accession>
<dbReference type="AlphaFoldDB" id="A0A420ARL6"/>
<evidence type="ECO:0008006" key="4">
    <source>
        <dbReference type="Google" id="ProtNLM"/>
    </source>
</evidence>
<dbReference type="Proteomes" id="UP000286246">
    <property type="component" value="Unassembled WGS sequence"/>
</dbReference>
<feature type="transmembrane region" description="Helical" evidence="1">
    <location>
        <begin position="47"/>
        <end position="69"/>
    </location>
</feature>
<evidence type="ECO:0000256" key="1">
    <source>
        <dbReference type="SAM" id="Phobius"/>
    </source>
</evidence>
<keyword evidence="1" id="KW-0812">Transmembrane</keyword>
<evidence type="ECO:0000313" key="3">
    <source>
        <dbReference type="Proteomes" id="UP000286246"/>
    </source>
</evidence>
<comment type="caution">
    <text evidence="2">The sequence shown here is derived from an EMBL/GenBank/DDBJ whole genome shotgun (WGS) entry which is preliminary data.</text>
</comment>
<sequence length="192" mass="22363">MKYNKQLIIAMGVCCALIVLSILLFFIKFSTSPLSNDISQWAQFGDFMGGVLNPLLSIINICIFIYLTVTIQSIANSNHERSLDMDKKIALMTMKREELNHFKNEMDSTISKWEAKNYDLENAKQILYRYNTLEYRMSYLFPSMNSLNENKMFRRYLIEIIDYLERKESGNKNALLNTYGMLISSLGKMVIE</sequence>
<dbReference type="EMBL" id="RAPY01000004">
    <property type="protein sequence ID" value="RKE47112.1"/>
    <property type="molecule type" value="Genomic_DNA"/>
</dbReference>
<dbReference type="OrthoDB" id="1261799at2"/>
<evidence type="ECO:0000313" key="2">
    <source>
        <dbReference type="EMBL" id="RKE47112.1"/>
    </source>
</evidence>
<keyword evidence="3" id="KW-1185">Reference proteome</keyword>
<proteinExistence type="predicted"/>
<feature type="transmembrane region" description="Helical" evidence="1">
    <location>
        <begin position="7"/>
        <end position="27"/>
    </location>
</feature>